<dbReference type="GO" id="GO:0010185">
    <property type="term" value="P:regulation of cellular defense response"/>
    <property type="evidence" value="ECO:0007669"/>
    <property type="project" value="UniProtKB-ARBA"/>
</dbReference>
<keyword evidence="4" id="KW-0479">Metal-binding</keyword>
<name>A0A8J9ZWC3_BRALA</name>
<feature type="region of interest" description="Disordered" evidence="8">
    <location>
        <begin position="52"/>
        <end position="91"/>
    </location>
</feature>
<evidence type="ECO:0000313" key="10">
    <source>
        <dbReference type="EMBL" id="CAH1264829.1"/>
    </source>
</evidence>
<organism evidence="10 11">
    <name type="scientific">Branchiostoma lanceolatum</name>
    <name type="common">Common lancelet</name>
    <name type="synonym">Amphioxus lanceolatum</name>
    <dbReference type="NCBI Taxonomy" id="7740"/>
    <lineage>
        <taxon>Eukaryota</taxon>
        <taxon>Metazoa</taxon>
        <taxon>Chordata</taxon>
        <taxon>Cephalochordata</taxon>
        <taxon>Leptocardii</taxon>
        <taxon>Amphioxiformes</taxon>
        <taxon>Branchiostomatidae</taxon>
        <taxon>Branchiostoma</taxon>
    </lineage>
</organism>
<dbReference type="PANTHER" id="PTHR45713:SF6">
    <property type="entry name" value="F5_8 TYPE C DOMAIN-CONTAINING PROTEIN"/>
    <property type="match status" value="1"/>
</dbReference>
<keyword evidence="6" id="KW-0106">Calcium</keyword>
<comment type="function">
    <text evidence="1">Acts as a defensive agent. Recognizes blood group fucosylated oligosaccharides including A, B, H and Lewis B-type antigens. Does not recognize Lewis A antigen and has low affinity for monovalent haptens.</text>
</comment>
<feature type="compositionally biased region" description="Acidic residues" evidence="8">
    <location>
        <begin position="415"/>
        <end position="437"/>
    </location>
</feature>
<evidence type="ECO:0000256" key="4">
    <source>
        <dbReference type="ARBA" id="ARBA00022723"/>
    </source>
</evidence>
<evidence type="ECO:0000256" key="8">
    <source>
        <dbReference type="SAM" id="MobiDB-lite"/>
    </source>
</evidence>
<evidence type="ECO:0000256" key="7">
    <source>
        <dbReference type="ARBA" id="ARBA00023157"/>
    </source>
</evidence>
<dbReference type="InterPro" id="IPR051941">
    <property type="entry name" value="BG_Antigen-Binding_Lectin"/>
</dbReference>
<dbReference type="OrthoDB" id="547680at2759"/>
<keyword evidence="5" id="KW-0430">Lectin</keyword>
<evidence type="ECO:0000256" key="6">
    <source>
        <dbReference type="ARBA" id="ARBA00022837"/>
    </source>
</evidence>
<keyword evidence="7" id="KW-1015">Disulfide bond</keyword>
<dbReference type="SUPFAM" id="SSF49785">
    <property type="entry name" value="Galactose-binding domain-like"/>
    <property type="match status" value="2"/>
</dbReference>
<dbReference type="GO" id="GO:0046872">
    <property type="term" value="F:metal ion binding"/>
    <property type="evidence" value="ECO:0007669"/>
    <property type="project" value="UniProtKB-KW"/>
</dbReference>
<keyword evidence="11" id="KW-1185">Reference proteome</keyword>
<dbReference type="AlphaFoldDB" id="A0A8J9ZWC3"/>
<dbReference type="Pfam" id="PF22633">
    <property type="entry name" value="F5_F8_type_C_2"/>
    <property type="match status" value="2"/>
</dbReference>
<dbReference type="Gene3D" id="2.60.120.260">
    <property type="entry name" value="Galactose-binding domain-like"/>
    <property type="match status" value="2"/>
</dbReference>
<protein>
    <submittedName>
        <fullName evidence="10">Hypp3069 protein</fullName>
    </submittedName>
</protein>
<feature type="domain" description="Fucolectin tachylectin-4 pentraxin-1" evidence="9">
    <location>
        <begin position="64"/>
        <end position="204"/>
    </location>
</feature>
<evidence type="ECO:0000259" key="9">
    <source>
        <dbReference type="SMART" id="SM00607"/>
    </source>
</evidence>
<dbReference type="PANTHER" id="PTHR45713">
    <property type="entry name" value="FTP DOMAIN-CONTAINING PROTEIN"/>
    <property type="match status" value="1"/>
</dbReference>
<comment type="similarity">
    <text evidence="2">Belongs to the fucolectin family.</text>
</comment>
<reference evidence="10" key="1">
    <citation type="submission" date="2022-01" db="EMBL/GenBank/DDBJ databases">
        <authorList>
            <person name="Braso-Vives M."/>
        </authorList>
    </citation>
    <scope>NUCLEOTIDE SEQUENCE</scope>
</reference>
<dbReference type="GO" id="GO:0001868">
    <property type="term" value="P:regulation of complement activation, lectin pathway"/>
    <property type="evidence" value="ECO:0007669"/>
    <property type="project" value="UniProtKB-ARBA"/>
</dbReference>
<evidence type="ECO:0000256" key="3">
    <source>
        <dbReference type="ARBA" id="ARBA00011233"/>
    </source>
</evidence>
<dbReference type="GO" id="GO:0042806">
    <property type="term" value="F:fucose binding"/>
    <property type="evidence" value="ECO:0007669"/>
    <property type="project" value="UniProtKB-ARBA"/>
</dbReference>
<dbReference type="Proteomes" id="UP000838412">
    <property type="component" value="Chromosome 5"/>
</dbReference>
<accession>A0A8J9ZWC3</accession>
<dbReference type="SMART" id="SM00607">
    <property type="entry name" value="FTP"/>
    <property type="match status" value="2"/>
</dbReference>
<sequence length="437" mass="48580">MQMTPYFASYNGKLLLTDPEPMSPDDQQANELPMDEPLSELQEAKILLRELEELSEKRTSPRLDPNVAAGRPTYQSSVHGSGTPGRAVDGGRRTHWAHNSCTHTQTENNPWWYVDLGKTVTVDHVAILNRLDCCTDRITPLDVHVGQSREVTRNARCGGHHRFPIGQSELTVNCNGRRGRYVGIRLPGNHRILTLCEVEVYAAPNRALGRPAVQSSVGWSGFPIRAVDGCRDSNYNQHCCTHTQAQTNPYWYVDLGSQKRVQWVVITDRRDCCSERLSPFTIHIGNSPNVASNPRCGGHHTIPAGKDKDVVNCNGMRGRYVGIRLPGNGRFLTLCEVEVYEGSGYRKRTSDVRGIDVQGCGEHKEGDSWVSDEDNCICDLNEEVCYKVDCGQDGKQQPTKGQDGLWSCPEMPDATSEESEPEIPDGDMESAVDDLQT</sequence>
<proteinExistence type="inferred from homology"/>
<comment type="subunit">
    <text evidence="3">Homotrimer.</text>
</comment>
<feature type="domain" description="Fucolectin tachylectin-4 pentraxin-1" evidence="9">
    <location>
        <begin position="205"/>
        <end position="356"/>
    </location>
</feature>
<evidence type="ECO:0000256" key="1">
    <source>
        <dbReference type="ARBA" id="ARBA00002219"/>
    </source>
</evidence>
<evidence type="ECO:0000256" key="5">
    <source>
        <dbReference type="ARBA" id="ARBA00022734"/>
    </source>
</evidence>
<dbReference type="InterPro" id="IPR008979">
    <property type="entry name" value="Galactose-bd-like_sf"/>
</dbReference>
<evidence type="ECO:0000256" key="2">
    <source>
        <dbReference type="ARBA" id="ARBA00010147"/>
    </source>
</evidence>
<feature type="compositionally biased region" description="Basic and acidic residues" evidence="8">
    <location>
        <begin position="52"/>
        <end position="61"/>
    </location>
</feature>
<feature type="region of interest" description="Disordered" evidence="8">
    <location>
        <begin position="393"/>
        <end position="437"/>
    </location>
</feature>
<gene>
    <name evidence="10" type="primary">Hypp3069</name>
    <name evidence="10" type="ORF">BLAG_LOCUS19041</name>
</gene>
<dbReference type="InterPro" id="IPR006585">
    <property type="entry name" value="FTP1"/>
</dbReference>
<dbReference type="EMBL" id="OV696690">
    <property type="protein sequence ID" value="CAH1264829.1"/>
    <property type="molecule type" value="Genomic_DNA"/>
</dbReference>
<evidence type="ECO:0000313" key="11">
    <source>
        <dbReference type="Proteomes" id="UP000838412"/>
    </source>
</evidence>